<evidence type="ECO:0000313" key="1">
    <source>
        <dbReference type="EMBL" id="MBJ7597945.1"/>
    </source>
</evidence>
<dbReference type="Proteomes" id="UP000612893">
    <property type="component" value="Unassembled WGS sequence"/>
</dbReference>
<proteinExistence type="predicted"/>
<keyword evidence="2" id="KW-1185">Reference proteome</keyword>
<protein>
    <recommendedName>
        <fullName evidence="3">DUF2236 domain-containing protein</fullName>
    </recommendedName>
</protein>
<comment type="caution">
    <text evidence="1">The sequence shown here is derived from an EMBL/GenBank/DDBJ whole genome shotgun (WGS) entry which is preliminary data.</text>
</comment>
<name>A0A934K928_9BACT</name>
<organism evidence="1 2">
    <name type="scientific">Candidatus Nephthysia bennettiae</name>
    <dbReference type="NCBI Taxonomy" id="3127016"/>
    <lineage>
        <taxon>Bacteria</taxon>
        <taxon>Bacillati</taxon>
        <taxon>Candidatus Dormiibacterota</taxon>
        <taxon>Candidatus Dormibacteria</taxon>
        <taxon>Candidatus Dormibacterales</taxon>
        <taxon>Candidatus Dormibacteraceae</taxon>
        <taxon>Candidatus Nephthysia</taxon>
    </lineage>
</organism>
<dbReference type="EMBL" id="JAEKNR010000086">
    <property type="protein sequence ID" value="MBJ7597945.1"/>
    <property type="molecule type" value="Genomic_DNA"/>
</dbReference>
<dbReference type="AlphaFoldDB" id="A0A934K928"/>
<dbReference type="RefSeq" id="WP_338200593.1">
    <property type="nucleotide sequence ID" value="NZ_JAEKNR010000086.1"/>
</dbReference>
<accession>A0A934K928</accession>
<reference evidence="1" key="1">
    <citation type="submission" date="2020-10" db="EMBL/GenBank/DDBJ databases">
        <title>Ca. Dormibacterota MAGs.</title>
        <authorList>
            <person name="Montgomery K."/>
        </authorList>
    </citation>
    <scope>NUCLEOTIDE SEQUENCE [LARGE SCALE GENOMIC DNA]</scope>
    <source>
        <strain evidence="1">SC8812_S17_10</strain>
    </source>
</reference>
<evidence type="ECO:0008006" key="3">
    <source>
        <dbReference type="Google" id="ProtNLM"/>
    </source>
</evidence>
<sequence length="69" mass="7487">MHSRLFSEQKLTRLRGFPAEASPDEVILYFTLTEPDIAFVARAPEPRAMLAAQGGVVADQLALAVATVM</sequence>
<evidence type="ECO:0000313" key="2">
    <source>
        <dbReference type="Proteomes" id="UP000612893"/>
    </source>
</evidence>
<gene>
    <name evidence="1" type="ORF">JF922_07640</name>
</gene>